<name>A0A219ARX6_METCM</name>
<reference evidence="1 2" key="1">
    <citation type="journal article" date="2016" name="PLoS Pathog.">
        <title>Biosynthesis of antibiotic leucinostatins in bio-control fungus Purpureocillium lilacinum and their inhibition on phytophthora revealed by genome mining.</title>
        <authorList>
            <person name="Wang G."/>
            <person name="Liu Z."/>
            <person name="Lin R."/>
            <person name="Li E."/>
            <person name="Mao Z."/>
            <person name="Ling J."/>
            <person name="Yang Y."/>
            <person name="Yin W.B."/>
            <person name="Xie B."/>
        </authorList>
    </citation>
    <scope>NUCLEOTIDE SEQUENCE [LARGE SCALE GENOMIC DNA]</scope>
    <source>
        <strain evidence="1">170</strain>
    </source>
</reference>
<organism evidence="1 2">
    <name type="scientific">Pochonia chlamydosporia 170</name>
    <dbReference type="NCBI Taxonomy" id="1380566"/>
    <lineage>
        <taxon>Eukaryota</taxon>
        <taxon>Fungi</taxon>
        <taxon>Dikarya</taxon>
        <taxon>Ascomycota</taxon>
        <taxon>Pezizomycotina</taxon>
        <taxon>Sordariomycetes</taxon>
        <taxon>Hypocreomycetidae</taxon>
        <taxon>Hypocreales</taxon>
        <taxon>Clavicipitaceae</taxon>
        <taxon>Pochonia</taxon>
    </lineage>
</organism>
<dbReference type="GeneID" id="33937436"/>
<dbReference type="AlphaFoldDB" id="A0A219ARX6"/>
<dbReference type="RefSeq" id="XP_022285937.1">
    <property type="nucleotide sequence ID" value="XM_022430319.1"/>
</dbReference>
<keyword evidence="2" id="KW-1185">Reference proteome</keyword>
<dbReference type="Proteomes" id="UP000078397">
    <property type="component" value="Unassembled WGS sequence"/>
</dbReference>
<comment type="caution">
    <text evidence="1">The sequence shown here is derived from an EMBL/GenBank/DDBJ whole genome shotgun (WGS) entry which is preliminary data.</text>
</comment>
<accession>A0A219ARX6</accession>
<dbReference type="EMBL" id="LSBJ02000001">
    <property type="protein sequence ID" value="OWT43520.1"/>
    <property type="molecule type" value="Genomic_DNA"/>
</dbReference>
<proteinExistence type="predicted"/>
<protein>
    <submittedName>
        <fullName evidence="1">Uncharacterized protein</fullName>
    </submittedName>
</protein>
<sequence length="102" mass="11423">MPTVSLISLVEALEAMRRVIHLSRKEPFRNWTSVPPPRACRTSCLSLPATACRRFGHLQHPSPSTTCCLVITCLFPPRAHISCFLSTFPLNLFSISIDTTRI</sequence>
<evidence type="ECO:0000313" key="2">
    <source>
        <dbReference type="Proteomes" id="UP000078397"/>
    </source>
</evidence>
<dbReference type="KEGG" id="pchm:VFPPC_18753"/>
<evidence type="ECO:0000313" key="1">
    <source>
        <dbReference type="EMBL" id="OWT43520.1"/>
    </source>
</evidence>
<gene>
    <name evidence="1" type="ORF">VFPPC_18753</name>
</gene>